<keyword evidence="1" id="KW-0343">GTPase activation</keyword>
<evidence type="ECO:0000313" key="5">
    <source>
        <dbReference type="Ensembl" id="ENSXETP00000067514"/>
    </source>
</evidence>
<sequence>MKQKLLPYYCSTLLSPLQLSKLLAVSNQLESVASGAEFDYAFYEEFIARYHVVLTRRAIKWSKLLQQSAAVEKNMKVKRYIRKGIPNEHRSHVWMVVSGAQAQMDMNTGYFRRMFTEGEKNPKLLDLVITDLNRTFPDNVLFQKNANPSLQKDLYNVLVAYGQHNKTVGYCQPLIFIYPYPELLFGTEGTYFFLCLLLVWAPFLSIFLTDYYSPAMTGLKTDQEVLGDLVKKKIPSVAQLIETHGVMWTLLVSRWFICLFIDILPVETVLRIWDCLFFEGSKVIFRVALTLIKQSQASIMEARNFPDICDKFKEITKGEFVTDCHYFMQKIFAEPGSLSKTTIDKLREKQRLKLISEEK</sequence>
<dbReference type="InterPro" id="IPR050302">
    <property type="entry name" value="Rab_GAP_TBC_domain"/>
</dbReference>
<dbReference type="Xenbase" id="XB-GENE-950226">
    <property type="gene designation" value="grtp1"/>
</dbReference>
<feature type="domain" description="Rab-GAP TBC" evidence="4">
    <location>
        <begin position="84"/>
        <end position="280"/>
    </location>
</feature>
<evidence type="ECO:0000256" key="3">
    <source>
        <dbReference type="SAM" id="Phobius"/>
    </source>
</evidence>
<dbReference type="InterPro" id="IPR035969">
    <property type="entry name" value="Rab-GAP_TBC_sf"/>
</dbReference>
<dbReference type="PROSITE" id="PS50086">
    <property type="entry name" value="TBC_RABGAP"/>
    <property type="match status" value="1"/>
</dbReference>
<dbReference type="FunFam" id="1.10.10.750:FF:000014">
    <property type="entry name" value="Growth hormone-regulated TBC protein 1"/>
    <property type="match status" value="1"/>
</dbReference>
<accession>A0A6I8QDL7</accession>
<name>A0A6I8QDL7_XENTR</name>
<dbReference type="AlphaFoldDB" id="A0A6I8QDL7"/>
<dbReference type="SMART" id="SM00164">
    <property type="entry name" value="TBC"/>
    <property type="match status" value="1"/>
</dbReference>
<keyword evidence="3" id="KW-0472">Membrane</keyword>
<dbReference type="Gene3D" id="1.10.10.750">
    <property type="entry name" value="Ypt/Rab-GAP domain of gyp1p, domain 1"/>
    <property type="match status" value="1"/>
</dbReference>
<reference evidence="5" key="1">
    <citation type="journal article" date="2010" name="Science">
        <title>The genome of the Western clawed frog Xenopus tropicalis.</title>
        <authorList>
            <person name="Hellsten U."/>
            <person name="Harland R.M."/>
            <person name="Gilchrist M.J."/>
            <person name="Hendrix D."/>
            <person name="Jurka J."/>
            <person name="Kapitonov V."/>
            <person name="Ovcharenko I."/>
            <person name="Putnam N.H."/>
            <person name="Shu S."/>
            <person name="Taher L."/>
            <person name="Blitz I.L."/>
            <person name="Blumberg B."/>
            <person name="Dichmann D.S."/>
            <person name="Dubchak I."/>
            <person name="Amaya E."/>
            <person name="Detter J.C."/>
            <person name="Fletcher R."/>
            <person name="Gerhard D.S."/>
            <person name="Goodstein D."/>
            <person name="Graves T."/>
            <person name="Grigoriev I.V."/>
            <person name="Grimwood J."/>
            <person name="Kawashima T."/>
            <person name="Lindquist E."/>
            <person name="Lucas S.M."/>
            <person name="Mead P.E."/>
            <person name="Mitros T."/>
            <person name="Ogino H."/>
            <person name="Ohta Y."/>
            <person name="Poliakov A.V."/>
            <person name="Pollet N."/>
            <person name="Robert J."/>
            <person name="Salamov A."/>
            <person name="Sater A.K."/>
            <person name="Schmutz J."/>
            <person name="Terry A."/>
            <person name="Vize P.D."/>
            <person name="Warren W.C."/>
            <person name="Wells D."/>
            <person name="Wills A."/>
            <person name="Wilson R.K."/>
            <person name="Zimmerman L.B."/>
            <person name="Zorn A.M."/>
            <person name="Grainger R."/>
            <person name="Grammer T."/>
            <person name="Khokha M.K."/>
            <person name="Richardson P.M."/>
            <person name="Rokhsar D.S."/>
        </authorList>
    </citation>
    <scope>NUCLEOTIDE SEQUENCE [LARGE SCALE GENOMIC DNA]</scope>
    <source>
        <strain evidence="5">Nigerian</strain>
    </source>
</reference>
<dbReference type="Gene3D" id="1.10.8.270">
    <property type="entry name" value="putative rabgap domain of human tbc1 domain family member 14 like domains"/>
    <property type="match status" value="1"/>
</dbReference>
<dbReference type="PANTHER" id="PTHR47219">
    <property type="entry name" value="RAB GTPASE-ACTIVATING PROTEIN 1-LIKE"/>
    <property type="match status" value="1"/>
</dbReference>
<dbReference type="SUPFAM" id="SSF47923">
    <property type="entry name" value="Ypt/Rab-GAP domain of gyp1p"/>
    <property type="match status" value="2"/>
</dbReference>
<evidence type="ECO:0000256" key="2">
    <source>
        <dbReference type="ARBA" id="ARBA00043879"/>
    </source>
</evidence>
<dbReference type="Pfam" id="PF00566">
    <property type="entry name" value="RabGAP-TBC"/>
    <property type="match status" value="1"/>
</dbReference>
<dbReference type="Ensembl" id="ENSXETT00000090718">
    <property type="protein sequence ID" value="ENSXETP00000067514"/>
    <property type="gene ID" value="ENSXETG00000001972"/>
</dbReference>
<gene>
    <name evidence="5" type="primary">grtp1</name>
</gene>
<comment type="function">
    <text evidence="2">May act as a GTPase-activating protein for Rab family protein(s).</text>
</comment>
<dbReference type="Bgee" id="ENSXETG00000001972">
    <property type="expression patterns" value="Expressed in mesonephros and 13 other cell types or tissues"/>
</dbReference>
<dbReference type="InterPro" id="IPR000195">
    <property type="entry name" value="Rab-GAP-TBC_dom"/>
</dbReference>
<protein>
    <submittedName>
        <fullName evidence="5">Growth hormone-regulated TBC protein 1</fullName>
    </submittedName>
</protein>
<dbReference type="GeneTree" id="ENSGT00940000154927"/>
<keyword evidence="3" id="KW-0812">Transmembrane</keyword>
<reference evidence="5" key="2">
    <citation type="submission" date="2020-05" db="UniProtKB">
        <authorList>
            <consortium name="Ensembl"/>
        </authorList>
    </citation>
    <scope>IDENTIFICATION</scope>
</reference>
<evidence type="ECO:0000256" key="1">
    <source>
        <dbReference type="ARBA" id="ARBA00022468"/>
    </source>
</evidence>
<dbReference type="Gene3D" id="1.10.472.80">
    <property type="entry name" value="Ypt/Rab-GAP domain of gyp1p, domain 3"/>
    <property type="match status" value="1"/>
</dbReference>
<dbReference type="FunFam" id="1.10.472.80:FF:000029">
    <property type="entry name" value="Growth hormone-regulated TBC protein 1"/>
    <property type="match status" value="1"/>
</dbReference>
<evidence type="ECO:0000259" key="4">
    <source>
        <dbReference type="PROSITE" id="PS50086"/>
    </source>
</evidence>
<proteinExistence type="predicted"/>
<feature type="transmembrane region" description="Helical" evidence="3">
    <location>
        <begin position="191"/>
        <end position="212"/>
    </location>
</feature>
<keyword evidence="3" id="KW-1133">Transmembrane helix</keyword>
<dbReference type="PANTHER" id="PTHR47219:SF10">
    <property type="entry name" value="GROWTH HORMONE-REGULATED TBC PROTEIN 1"/>
    <property type="match status" value="1"/>
</dbReference>
<dbReference type="GO" id="GO:0005096">
    <property type="term" value="F:GTPase activator activity"/>
    <property type="evidence" value="ECO:0007669"/>
    <property type="project" value="UniProtKB-KW"/>
</dbReference>
<organism evidence="5">
    <name type="scientific">Xenopus tropicalis</name>
    <name type="common">Western clawed frog</name>
    <name type="synonym">Silurana tropicalis</name>
    <dbReference type="NCBI Taxonomy" id="8364"/>
    <lineage>
        <taxon>Eukaryota</taxon>
        <taxon>Metazoa</taxon>
        <taxon>Chordata</taxon>
        <taxon>Craniata</taxon>
        <taxon>Vertebrata</taxon>
        <taxon>Euteleostomi</taxon>
        <taxon>Amphibia</taxon>
        <taxon>Batrachia</taxon>
        <taxon>Anura</taxon>
        <taxon>Pipoidea</taxon>
        <taxon>Pipidae</taxon>
        <taxon>Xenopodinae</taxon>
        <taxon>Xenopus</taxon>
        <taxon>Silurana</taxon>
    </lineage>
</organism>